<feature type="domain" description="FAD-binding PCMH-type" evidence="7">
    <location>
        <begin position="55"/>
        <end position="227"/>
    </location>
</feature>
<organism evidence="8 9">
    <name type="scientific">Nocardioides marmoribigeumensis</name>
    <dbReference type="NCBI Taxonomy" id="433649"/>
    <lineage>
        <taxon>Bacteria</taxon>
        <taxon>Bacillati</taxon>
        <taxon>Actinomycetota</taxon>
        <taxon>Actinomycetes</taxon>
        <taxon>Propionibacteriales</taxon>
        <taxon>Nocardioidaceae</taxon>
        <taxon>Nocardioides</taxon>
    </lineage>
</organism>
<keyword evidence="9" id="KW-1185">Reference proteome</keyword>
<evidence type="ECO:0000259" key="7">
    <source>
        <dbReference type="PROSITE" id="PS51387"/>
    </source>
</evidence>
<dbReference type="SUPFAM" id="SSF56176">
    <property type="entry name" value="FAD-binding/transporter-associated domain-like"/>
    <property type="match status" value="1"/>
</dbReference>
<keyword evidence="3" id="KW-0285">Flavoprotein</keyword>
<dbReference type="InterPro" id="IPR016167">
    <property type="entry name" value="FAD-bd_PCMH_sub1"/>
</dbReference>
<evidence type="ECO:0000256" key="1">
    <source>
        <dbReference type="ARBA" id="ARBA00001974"/>
    </source>
</evidence>
<dbReference type="PROSITE" id="PS51387">
    <property type="entry name" value="FAD_PCMH"/>
    <property type="match status" value="1"/>
</dbReference>
<name>A0ABU2BUH5_9ACTN</name>
<gene>
    <name evidence="8" type="ORF">J2S63_001833</name>
</gene>
<evidence type="ECO:0000313" key="9">
    <source>
        <dbReference type="Proteomes" id="UP001183648"/>
    </source>
</evidence>
<dbReference type="InterPro" id="IPR006094">
    <property type="entry name" value="Oxid_FAD_bind_N"/>
</dbReference>
<comment type="caution">
    <text evidence="8">The sequence shown here is derived from an EMBL/GenBank/DDBJ whole genome shotgun (WGS) entry which is preliminary data.</text>
</comment>
<sequence>MTTNPTQHPTAVPGQAAPAGPRGALRSLAERVSGRLLTPADPEWAAAVVPWRVNVAQRPVAVLETHDAHDVVAAVRWAAHHEVPVTTQTTGHGATHVDGVSPADGALVVRCTGLTEIEVDLERRTAWVGAGVRAGQLLAALDGTGVTFLCGSNPSPSVVGMTVTGGLTWFGRAYGVGADSIRTVELVDGLGRLRRIGPDEAERFWAVRGAGGDFGVITRVELALHPAPQVHGGRMVWPVERLAEVLAAFRAVTATAPRELTVWLQVQHFPDVPFLPEEIRGKSFAAVAYTFLGAEVTALMRMAPLAGVAGRLTDTSGPVAIGALGDVAAEPVDPTPAMEYAQLLSTIDDTTADALVEQVGTRGACPITIVQVRHLGGALREGGTSAFGTIEEEYLLQGIGIPAVPAVVPAIEGAFVGLDSAAATVGTGRAPLAFLGETPTARWWSPETRARLVAAKQDLDPLGVIRSNRPVAG</sequence>
<dbReference type="PANTHER" id="PTHR42973:SF39">
    <property type="entry name" value="FAD-BINDING PCMH-TYPE DOMAIN-CONTAINING PROTEIN"/>
    <property type="match status" value="1"/>
</dbReference>
<dbReference type="Proteomes" id="UP001183648">
    <property type="component" value="Unassembled WGS sequence"/>
</dbReference>
<dbReference type="Pfam" id="PF01565">
    <property type="entry name" value="FAD_binding_4"/>
    <property type="match status" value="1"/>
</dbReference>
<evidence type="ECO:0000256" key="4">
    <source>
        <dbReference type="ARBA" id="ARBA00022827"/>
    </source>
</evidence>
<dbReference type="Gene3D" id="3.30.465.10">
    <property type="match status" value="1"/>
</dbReference>
<evidence type="ECO:0000256" key="6">
    <source>
        <dbReference type="SAM" id="MobiDB-lite"/>
    </source>
</evidence>
<feature type="region of interest" description="Disordered" evidence="6">
    <location>
        <begin position="1"/>
        <end position="21"/>
    </location>
</feature>
<dbReference type="Gene3D" id="3.30.43.10">
    <property type="entry name" value="Uridine Diphospho-n-acetylenolpyruvylglucosamine Reductase, domain 2"/>
    <property type="match status" value="1"/>
</dbReference>
<comment type="similarity">
    <text evidence="2">Belongs to the oxygen-dependent FAD-linked oxidoreductase family.</text>
</comment>
<dbReference type="Gene3D" id="3.40.462.20">
    <property type="match status" value="1"/>
</dbReference>
<dbReference type="PANTHER" id="PTHR42973">
    <property type="entry name" value="BINDING OXIDOREDUCTASE, PUTATIVE (AFU_ORTHOLOGUE AFUA_1G17690)-RELATED"/>
    <property type="match status" value="1"/>
</dbReference>
<evidence type="ECO:0000256" key="5">
    <source>
        <dbReference type="ARBA" id="ARBA00023002"/>
    </source>
</evidence>
<evidence type="ECO:0000256" key="2">
    <source>
        <dbReference type="ARBA" id="ARBA00005466"/>
    </source>
</evidence>
<keyword evidence="5" id="KW-0560">Oxidoreductase</keyword>
<comment type="cofactor">
    <cofactor evidence="1">
        <name>FAD</name>
        <dbReference type="ChEBI" id="CHEBI:57692"/>
    </cofactor>
</comment>
<reference evidence="8 9" key="1">
    <citation type="submission" date="2023-07" db="EMBL/GenBank/DDBJ databases">
        <title>Sequencing the genomes of 1000 actinobacteria strains.</title>
        <authorList>
            <person name="Klenk H.-P."/>
        </authorList>
    </citation>
    <scope>NUCLEOTIDE SEQUENCE [LARGE SCALE GENOMIC DNA]</scope>
    <source>
        <strain evidence="8 9">DSM 19426</strain>
    </source>
</reference>
<keyword evidence="4" id="KW-0274">FAD</keyword>
<dbReference type="InterPro" id="IPR016166">
    <property type="entry name" value="FAD-bd_PCMH"/>
</dbReference>
<dbReference type="InterPro" id="IPR050416">
    <property type="entry name" value="FAD-linked_Oxidoreductase"/>
</dbReference>
<evidence type="ECO:0000256" key="3">
    <source>
        <dbReference type="ARBA" id="ARBA00022630"/>
    </source>
</evidence>
<feature type="compositionally biased region" description="Low complexity" evidence="6">
    <location>
        <begin position="11"/>
        <end position="21"/>
    </location>
</feature>
<dbReference type="InterPro" id="IPR036318">
    <property type="entry name" value="FAD-bd_PCMH-like_sf"/>
</dbReference>
<proteinExistence type="inferred from homology"/>
<dbReference type="EMBL" id="JAVDYG010000001">
    <property type="protein sequence ID" value="MDR7362280.1"/>
    <property type="molecule type" value="Genomic_DNA"/>
</dbReference>
<protein>
    <recommendedName>
        <fullName evidence="7">FAD-binding PCMH-type domain-containing protein</fullName>
    </recommendedName>
</protein>
<dbReference type="RefSeq" id="WP_310301547.1">
    <property type="nucleotide sequence ID" value="NZ_BAAAPS010000008.1"/>
</dbReference>
<accession>A0ABU2BUH5</accession>
<evidence type="ECO:0000313" key="8">
    <source>
        <dbReference type="EMBL" id="MDR7362280.1"/>
    </source>
</evidence>
<dbReference type="InterPro" id="IPR016169">
    <property type="entry name" value="FAD-bd_PCMH_sub2"/>
</dbReference>